<reference evidence="2 3" key="1">
    <citation type="submission" date="2020-02" db="EMBL/GenBank/DDBJ databases">
        <title>Draft genome sequence of Haematococcus lacustris strain NIES-144.</title>
        <authorList>
            <person name="Morimoto D."/>
            <person name="Nakagawa S."/>
            <person name="Yoshida T."/>
            <person name="Sawayama S."/>
        </authorList>
    </citation>
    <scope>NUCLEOTIDE SEQUENCE [LARGE SCALE GENOMIC DNA]</scope>
    <source>
        <strain evidence="2 3">NIES-144</strain>
    </source>
</reference>
<comment type="caution">
    <text evidence="2">The sequence shown here is derived from an EMBL/GenBank/DDBJ whole genome shotgun (WGS) entry which is preliminary data.</text>
</comment>
<accession>A0A699ZA10</accession>
<sequence>MLSCTARVPSTTAVWHGQGILQRVLAKYRTSKWSLLVKGVEEMGSDDTLGKVRDPIVAVVRWIKTRSVREKTIMGCLLGILVLLVMWRTIEDHDTLFILAEISHFVGIGVLVYKLQRKKSVAGVWNLAQPNRCTD</sequence>
<keyword evidence="1" id="KW-0472">Membrane</keyword>
<name>A0A699ZA10_HAELA</name>
<evidence type="ECO:0000313" key="3">
    <source>
        <dbReference type="Proteomes" id="UP000485058"/>
    </source>
</evidence>
<keyword evidence="1" id="KW-1133">Transmembrane helix</keyword>
<keyword evidence="3" id="KW-1185">Reference proteome</keyword>
<feature type="transmembrane region" description="Helical" evidence="1">
    <location>
        <begin position="72"/>
        <end position="90"/>
    </location>
</feature>
<dbReference type="EMBL" id="BLLF01000496">
    <property type="protein sequence ID" value="GFH12372.1"/>
    <property type="molecule type" value="Genomic_DNA"/>
</dbReference>
<protein>
    <submittedName>
        <fullName evidence="2">Uncharacterized protein</fullName>
    </submittedName>
</protein>
<proteinExistence type="predicted"/>
<keyword evidence="1" id="KW-0812">Transmembrane</keyword>
<evidence type="ECO:0000313" key="2">
    <source>
        <dbReference type="EMBL" id="GFH12372.1"/>
    </source>
</evidence>
<gene>
    <name evidence="2" type="ORF">HaLaN_08042</name>
</gene>
<dbReference type="Proteomes" id="UP000485058">
    <property type="component" value="Unassembled WGS sequence"/>
</dbReference>
<organism evidence="2 3">
    <name type="scientific">Haematococcus lacustris</name>
    <name type="common">Green alga</name>
    <name type="synonym">Haematococcus pluvialis</name>
    <dbReference type="NCBI Taxonomy" id="44745"/>
    <lineage>
        <taxon>Eukaryota</taxon>
        <taxon>Viridiplantae</taxon>
        <taxon>Chlorophyta</taxon>
        <taxon>core chlorophytes</taxon>
        <taxon>Chlorophyceae</taxon>
        <taxon>CS clade</taxon>
        <taxon>Chlamydomonadales</taxon>
        <taxon>Haematococcaceae</taxon>
        <taxon>Haematococcus</taxon>
    </lineage>
</organism>
<dbReference type="AlphaFoldDB" id="A0A699ZA10"/>
<evidence type="ECO:0000256" key="1">
    <source>
        <dbReference type="SAM" id="Phobius"/>
    </source>
</evidence>
<feature type="transmembrane region" description="Helical" evidence="1">
    <location>
        <begin position="96"/>
        <end position="113"/>
    </location>
</feature>